<evidence type="ECO:0000313" key="2">
    <source>
        <dbReference type="Proteomes" id="UP000183376"/>
    </source>
</evidence>
<evidence type="ECO:0000313" key="1">
    <source>
        <dbReference type="EMBL" id="SDM99855.1"/>
    </source>
</evidence>
<dbReference type="AlphaFoldDB" id="A0A1G9XUK4"/>
<sequence length="93" mass="10218">MVDGTGISVDFDGRLLVVEPTTPAAKEELGTSRLSLFLTDISRLSLKGAGMLRGGRLSLTMHDGSRHYLAFNRAQEPHFARLYKELRAAKSTL</sequence>
<evidence type="ECO:0008006" key="3">
    <source>
        <dbReference type="Google" id="ProtNLM"/>
    </source>
</evidence>
<proteinExistence type="predicted"/>
<organism evidence="1 2">
    <name type="scientific">Allokutzneria albata</name>
    <name type="common">Kibdelosporangium albatum</name>
    <dbReference type="NCBI Taxonomy" id="211114"/>
    <lineage>
        <taxon>Bacteria</taxon>
        <taxon>Bacillati</taxon>
        <taxon>Actinomycetota</taxon>
        <taxon>Actinomycetes</taxon>
        <taxon>Pseudonocardiales</taxon>
        <taxon>Pseudonocardiaceae</taxon>
        <taxon>Allokutzneria</taxon>
    </lineage>
</organism>
<dbReference type="Proteomes" id="UP000183376">
    <property type="component" value="Chromosome I"/>
</dbReference>
<protein>
    <recommendedName>
        <fullName evidence="3">PH domain-containing protein</fullName>
    </recommendedName>
</protein>
<name>A0A1G9XUK4_ALLAB</name>
<keyword evidence="2" id="KW-1185">Reference proteome</keyword>
<accession>A0A1G9XUK4</accession>
<dbReference type="RefSeq" id="WP_030428935.1">
    <property type="nucleotide sequence ID" value="NZ_JOEF01000005.1"/>
</dbReference>
<dbReference type="eggNOG" id="ENOG5031Q71">
    <property type="taxonomic scope" value="Bacteria"/>
</dbReference>
<dbReference type="EMBL" id="LT629701">
    <property type="protein sequence ID" value="SDM99855.1"/>
    <property type="molecule type" value="Genomic_DNA"/>
</dbReference>
<gene>
    <name evidence="1" type="ORF">SAMN04489726_4390</name>
</gene>
<dbReference type="STRING" id="211114.SAMN04489726_4390"/>
<reference evidence="1 2" key="1">
    <citation type="submission" date="2016-10" db="EMBL/GenBank/DDBJ databases">
        <authorList>
            <person name="de Groot N.N."/>
        </authorList>
    </citation>
    <scope>NUCLEOTIDE SEQUENCE [LARGE SCALE GENOMIC DNA]</scope>
    <source>
        <strain evidence="1 2">DSM 44149</strain>
    </source>
</reference>
<dbReference type="OrthoDB" id="9874252at2"/>